<sequence length="377" mass="44352">MTDKSIRVTLREQKNKSGRTSLYLDFYPAIYDEKKKKDTRRKFMDLYVFEKPANKMEREHNKFTMIKARQIENEYQLEFLSERLGMPSISNKDLDFLQYFKSIVKKRYTSKGNYDNWLSTYNYVVRFTNGSCLASQVNERFCKDFKEYLDTTTTIKSAGSKLSANSKYSYFNKFRASINQAFEDKVIKDNPLRNIKSFPQAETFREFLTIEEVIRLKNTPLDNELLFKAGMFSIRTGLRWSSCVALEWGQIHHTEELGYFIRYFQKKVKTYETLPISKDAFLELGEPNKEQNAKVFQGLKYSAHNNNKIRNWILRAGINKDITFHCFRHTNATLLLSSGEDIYTVSKMLGHQHLKTTEIYAKVINSKKVDAANKIKF</sequence>
<dbReference type="InterPro" id="IPR025269">
    <property type="entry name" value="SAM-like_dom"/>
</dbReference>
<evidence type="ECO:0000256" key="1">
    <source>
        <dbReference type="ARBA" id="ARBA00008857"/>
    </source>
</evidence>
<comment type="similarity">
    <text evidence="1">Belongs to the 'phage' integrase family.</text>
</comment>
<dbReference type="InterPro" id="IPR013762">
    <property type="entry name" value="Integrase-like_cat_sf"/>
</dbReference>
<dbReference type="Gene3D" id="1.10.150.130">
    <property type="match status" value="1"/>
</dbReference>
<proteinExistence type="inferred from homology"/>
<protein>
    <submittedName>
        <fullName evidence="5">Site-specific recombinase XerD</fullName>
    </submittedName>
</protein>
<evidence type="ECO:0000259" key="4">
    <source>
        <dbReference type="PROSITE" id="PS51898"/>
    </source>
</evidence>
<name>A0A2T0U3Z8_9SPHI</name>
<dbReference type="Pfam" id="PF13102">
    <property type="entry name" value="Phage_int_SAM_5"/>
    <property type="match status" value="1"/>
</dbReference>
<organism evidence="5 6">
    <name type="scientific">Arcticibacter pallidicorallinus</name>
    <dbReference type="NCBI Taxonomy" id="1259464"/>
    <lineage>
        <taxon>Bacteria</taxon>
        <taxon>Pseudomonadati</taxon>
        <taxon>Bacteroidota</taxon>
        <taxon>Sphingobacteriia</taxon>
        <taxon>Sphingobacteriales</taxon>
        <taxon>Sphingobacteriaceae</taxon>
        <taxon>Arcticibacter</taxon>
    </lineage>
</organism>
<dbReference type="CDD" id="cd01185">
    <property type="entry name" value="INTN1_C_like"/>
    <property type="match status" value="1"/>
</dbReference>
<keyword evidence="6" id="KW-1185">Reference proteome</keyword>
<evidence type="ECO:0000256" key="3">
    <source>
        <dbReference type="ARBA" id="ARBA00023172"/>
    </source>
</evidence>
<dbReference type="InterPro" id="IPR050090">
    <property type="entry name" value="Tyrosine_recombinase_XerCD"/>
</dbReference>
<dbReference type="InterPro" id="IPR002104">
    <property type="entry name" value="Integrase_catalytic"/>
</dbReference>
<dbReference type="PANTHER" id="PTHR30349">
    <property type="entry name" value="PHAGE INTEGRASE-RELATED"/>
    <property type="match status" value="1"/>
</dbReference>
<dbReference type="EMBL" id="PVTH01000005">
    <property type="protein sequence ID" value="PRY52633.1"/>
    <property type="molecule type" value="Genomic_DNA"/>
</dbReference>
<dbReference type="InterPro" id="IPR011010">
    <property type="entry name" value="DNA_brk_join_enz"/>
</dbReference>
<feature type="domain" description="Tyr recombinase" evidence="4">
    <location>
        <begin position="203"/>
        <end position="373"/>
    </location>
</feature>
<dbReference type="GO" id="GO:0003677">
    <property type="term" value="F:DNA binding"/>
    <property type="evidence" value="ECO:0007669"/>
    <property type="project" value="UniProtKB-KW"/>
</dbReference>
<gene>
    <name evidence="5" type="ORF">B0I27_10599</name>
</gene>
<dbReference type="RefSeq" id="WP_106293056.1">
    <property type="nucleotide sequence ID" value="NZ_PVTH01000005.1"/>
</dbReference>
<dbReference type="Proteomes" id="UP000238034">
    <property type="component" value="Unassembled WGS sequence"/>
</dbReference>
<evidence type="ECO:0000256" key="2">
    <source>
        <dbReference type="ARBA" id="ARBA00023125"/>
    </source>
</evidence>
<keyword evidence="3" id="KW-0233">DNA recombination</keyword>
<dbReference type="Pfam" id="PF17293">
    <property type="entry name" value="Arm-DNA-bind_5"/>
    <property type="match status" value="1"/>
</dbReference>
<dbReference type="InterPro" id="IPR035386">
    <property type="entry name" value="Arm-DNA-bind_5"/>
</dbReference>
<dbReference type="GO" id="GO:0006310">
    <property type="term" value="P:DNA recombination"/>
    <property type="evidence" value="ECO:0007669"/>
    <property type="project" value="UniProtKB-KW"/>
</dbReference>
<dbReference type="AlphaFoldDB" id="A0A2T0U3Z8"/>
<accession>A0A2T0U3Z8</accession>
<keyword evidence="2" id="KW-0238">DNA-binding</keyword>
<dbReference type="Pfam" id="PF00589">
    <property type="entry name" value="Phage_integrase"/>
    <property type="match status" value="1"/>
</dbReference>
<dbReference type="SUPFAM" id="SSF56349">
    <property type="entry name" value="DNA breaking-rejoining enzymes"/>
    <property type="match status" value="1"/>
</dbReference>
<reference evidence="5 6" key="1">
    <citation type="submission" date="2018-03" db="EMBL/GenBank/DDBJ databases">
        <title>Genomic Encyclopedia of Type Strains, Phase III (KMG-III): the genomes of soil and plant-associated and newly described type strains.</title>
        <authorList>
            <person name="Whitman W."/>
        </authorList>
    </citation>
    <scope>NUCLEOTIDE SEQUENCE [LARGE SCALE GENOMIC DNA]</scope>
    <source>
        <strain evidence="5 6">CGMCC 1.9313</strain>
    </source>
</reference>
<evidence type="ECO:0000313" key="5">
    <source>
        <dbReference type="EMBL" id="PRY52633.1"/>
    </source>
</evidence>
<comment type="caution">
    <text evidence="5">The sequence shown here is derived from an EMBL/GenBank/DDBJ whole genome shotgun (WGS) entry which is preliminary data.</text>
</comment>
<dbReference type="GO" id="GO:0015074">
    <property type="term" value="P:DNA integration"/>
    <property type="evidence" value="ECO:0007669"/>
    <property type="project" value="InterPro"/>
</dbReference>
<dbReference type="PROSITE" id="PS51898">
    <property type="entry name" value="TYR_RECOMBINASE"/>
    <property type="match status" value="1"/>
</dbReference>
<evidence type="ECO:0000313" key="6">
    <source>
        <dbReference type="Proteomes" id="UP000238034"/>
    </source>
</evidence>
<dbReference type="PANTHER" id="PTHR30349:SF64">
    <property type="entry name" value="PROPHAGE INTEGRASE INTD-RELATED"/>
    <property type="match status" value="1"/>
</dbReference>
<dbReference type="InterPro" id="IPR010998">
    <property type="entry name" value="Integrase_recombinase_N"/>
</dbReference>
<dbReference type="OrthoDB" id="892893at2"/>
<dbReference type="Gene3D" id="1.10.443.10">
    <property type="entry name" value="Intergrase catalytic core"/>
    <property type="match status" value="1"/>
</dbReference>